<evidence type="ECO:0000256" key="1">
    <source>
        <dbReference type="ARBA" id="ARBA00004651"/>
    </source>
</evidence>
<evidence type="ECO:0000256" key="7">
    <source>
        <dbReference type="ARBA" id="ARBA00022989"/>
    </source>
</evidence>
<evidence type="ECO:0000256" key="5">
    <source>
        <dbReference type="ARBA" id="ARBA00022592"/>
    </source>
</evidence>
<keyword evidence="7 9" id="KW-1133">Transmembrane helix</keyword>
<evidence type="ECO:0000256" key="3">
    <source>
        <dbReference type="ARBA" id="ARBA00022448"/>
    </source>
</evidence>
<dbReference type="Gene3D" id="1.10.3720.10">
    <property type="entry name" value="MetI-like"/>
    <property type="match status" value="1"/>
</dbReference>
<dbReference type="Pfam" id="PF00528">
    <property type="entry name" value="BPD_transp_1"/>
    <property type="match status" value="1"/>
</dbReference>
<keyword evidence="3 9" id="KW-0813">Transport</keyword>
<dbReference type="NCBIfam" id="NF008435">
    <property type="entry name" value="PRK11275.1"/>
    <property type="match status" value="1"/>
</dbReference>
<comment type="subcellular location">
    <subcellularLocation>
        <location evidence="10">Cell inner membrane</location>
        <topology evidence="10">Multi-pass membrane protein</topology>
    </subcellularLocation>
    <subcellularLocation>
        <location evidence="1 9">Cell membrane</location>
        <topology evidence="1 9">Multi-pass membrane protein</topology>
    </subcellularLocation>
</comment>
<feature type="transmembrane region" description="Helical" evidence="9">
    <location>
        <begin position="120"/>
        <end position="151"/>
    </location>
</feature>
<keyword evidence="4" id="KW-1003">Cell membrane</keyword>
<dbReference type="InterPro" id="IPR035906">
    <property type="entry name" value="MetI-like_sf"/>
</dbReference>
<dbReference type="SUPFAM" id="SSF161098">
    <property type="entry name" value="MetI-like"/>
    <property type="match status" value="1"/>
</dbReference>
<comment type="caution">
    <text evidence="12">The sequence shown here is derived from an EMBL/GenBank/DDBJ whole genome shotgun (WGS) entry which is preliminary data.</text>
</comment>
<feature type="transmembrane region" description="Helical" evidence="9">
    <location>
        <begin position="171"/>
        <end position="194"/>
    </location>
</feature>
<dbReference type="InterPro" id="IPR011864">
    <property type="entry name" value="Phosphate_PstC"/>
</dbReference>
<feature type="transmembrane region" description="Helical" evidence="9">
    <location>
        <begin position="33"/>
        <end position="57"/>
    </location>
</feature>
<dbReference type="InterPro" id="IPR051124">
    <property type="entry name" value="Phosphate_Transport_Permease"/>
</dbReference>
<evidence type="ECO:0000256" key="4">
    <source>
        <dbReference type="ARBA" id="ARBA00022475"/>
    </source>
</evidence>
<dbReference type="GO" id="GO:0006817">
    <property type="term" value="P:phosphate ion transport"/>
    <property type="evidence" value="ECO:0007669"/>
    <property type="project" value="UniProtKB-KW"/>
</dbReference>
<organism evidence="12 13">
    <name type="scientific">Caballeronia glathei</name>
    <dbReference type="NCBI Taxonomy" id="60547"/>
    <lineage>
        <taxon>Bacteria</taxon>
        <taxon>Pseudomonadati</taxon>
        <taxon>Pseudomonadota</taxon>
        <taxon>Betaproteobacteria</taxon>
        <taxon>Burkholderiales</taxon>
        <taxon>Burkholderiaceae</taxon>
        <taxon>Caballeronia</taxon>
    </lineage>
</organism>
<keyword evidence="13" id="KW-1185">Reference proteome</keyword>
<keyword evidence="10" id="KW-0997">Cell inner membrane</keyword>
<evidence type="ECO:0000256" key="6">
    <source>
        <dbReference type="ARBA" id="ARBA00022692"/>
    </source>
</evidence>
<dbReference type="PROSITE" id="PS50928">
    <property type="entry name" value="ABC_TM1"/>
    <property type="match status" value="1"/>
</dbReference>
<dbReference type="InterPro" id="IPR000515">
    <property type="entry name" value="MetI-like"/>
</dbReference>
<comment type="similarity">
    <text evidence="2 10">Belongs to the binding-protein-dependent transport system permease family. CysTW subfamily.</text>
</comment>
<dbReference type="AlphaFoldDB" id="A0A069PTJ1"/>
<protein>
    <recommendedName>
        <fullName evidence="10">Phosphate transport system permease protein</fullName>
    </recommendedName>
</protein>
<feature type="transmembrane region" description="Helical" evidence="9">
    <location>
        <begin position="77"/>
        <end position="108"/>
    </location>
</feature>
<keyword evidence="5 10" id="KW-0592">Phosphate transport</keyword>
<dbReference type="STRING" id="60547.GCA_000751215_00485"/>
<dbReference type="GO" id="GO:0005315">
    <property type="term" value="F:phosphate transmembrane transporter activity"/>
    <property type="evidence" value="ECO:0007669"/>
    <property type="project" value="InterPro"/>
</dbReference>
<feature type="transmembrane region" description="Helical" evidence="9">
    <location>
        <begin position="233"/>
        <end position="257"/>
    </location>
</feature>
<evidence type="ECO:0000256" key="9">
    <source>
        <dbReference type="RuleBase" id="RU363032"/>
    </source>
</evidence>
<gene>
    <name evidence="12" type="primary">pstC</name>
    <name evidence="12" type="ORF">BG61_02405</name>
</gene>
<name>A0A069PTJ1_9BURK</name>
<evidence type="ECO:0000313" key="12">
    <source>
        <dbReference type="EMBL" id="KDR43134.1"/>
    </source>
</evidence>
<reference evidence="12 13" key="1">
    <citation type="submission" date="2014-03" db="EMBL/GenBank/DDBJ databases">
        <title>Draft Genome Sequences of Four Burkholderia Strains.</title>
        <authorList>
            <person name="Liu X.Y."/>
            <person name="Li C.X."/>
            <person name="Xu J.H."/>
        </authorList>
    </citation>
    <scope>NUCLEOTIDE SEQUENCE [LARGE SCALE GENOMIC DNA]</scope>
    <source>
        <strain evidence="12 13">DSM 50014</strain>
    </source>
</reference>
<evidence type="ECO:0000313" key="13">
    <source>
        <dbReference type="Proteomes" id="UP000027466"/>
    </source>
</evidence>
<dbReference type="NCBIfam" id="TIGR02138">
    <property type="entry name" value="phosphate_pstC"/>
    <property type="match status" value="1"/>
</dbReference>
<keyword evidence="8 9" id="KW-0472">Membrane</keyword>
<accession>A0A069PTJ1</accession>
<feature type="domain" description="ABC transmembrane type-1" evidence="11">
    <location>
        <begin position="83"/>
        <end position="313"/>
    </location>
</feature>
<feature type="transmembrane region" description="Helical" evidence="9">
    <location>
        <begin position="298"/>
        <end position="317"/>
    </location>
</feature>
<evidence type="ECO:0000256" key="8">
    <source>
        <dbReference type="ARBA" id="ARBA00023136"/>
    </source>
</evidence>
<proteinExistence type="inferred from homology"/>
<comment type="function">
    <text evidence="10">Part of the binding-protein-dependent transport system for phosphate; probably responsible for the translocation of the substrate across the membrane.</text>
</comment>
<dbReference type="EMBL" id="JFHC01000010">
    <property type="protein sequence ID" value="KDR43134.1"/>
    <property type="molecule type" value="Genomic_DNA"/>
</dbReference>
<evidence type="ECO:0000259" key="11">
    <source>
        <dbReference type="PROSITE" id="PS50928"/>
    </source>
</evidence>
<sequence>MSDINLASTPPASGTQRAPGRLGDIVFGGVTRLAAVVTLLLLGGIIVSLLVASLPTIEKFGLSFLWRAEWDPPSESFGALVPIYGTIATSIIALLIAVPVSFGIALFLTELAPAWLRRPLGVAIELLAAIPSIVYGMWGLLVFAPIFATYFEKPLGALLGDVWLIGRFFQGPPIGIGILCAGVILAIMIIPYIAAVMRDVFEVTPVLLKESAYGIGCTTWEVMWRIVLPYTRTGVIGGVMLGLGRALGETMAVTFVIGNTNLLDNVSLFSPGNSITSALANEFAEAGPGLHTSALMELGLILFVITFFVLALSKLMLLRLEKGEGAK</sequence>
<evidence type="ECO:0000256" key="2">
    <source>
        <dbReference type="ARBA" id="ARBA00007069"/>
    </source>
</evidence>
<dbReference type="GO" id="GO:0005886">
    <property type="term" value="C:plasma membrane"/>
    <property type="evidence" value="ECO:0007669"/>
    <property type="project" value="UniProtKB-SubCell"/>
</dbReference>
<dbReference type="RefSeq" id="WP_035925314.1">
    <property type="nucleotide sequence ID" value="NZ_CADFFX010000009.1"/>
</dbReference>
<evidence type="ECO:0000256" key="10">
    <source>
        <dbReference type="RuleBase" id="RU363054"/>
    </source>
</evidence>
<keyword evidence="6 9" id="KW-0812">Transmembrane</keyword>
<dbReference type="PANTHER" id="PTHR30425">
    <property type="entry name" value="PHOSPHATE TRANSPORT SYSTEM PERMEASE PROTEIN PST"/>
    <property type="match status" value="1"/>
</dbReference>
<dbReference type="CDD" id="cd06261">
    <property type="entry name" value="TM_PBP2"/>
    <property type="match status" value="1"/>
</dbReference>
<dbReference type="Proteomes" id="UP000027466">
    <property type="component" value="Unassembled WGS sequence"/>
</dbReference>
<dbReference type="PANTHER" id="PTHR30425:SF1">
    <property type="entry name" value="PHOSPHATE TRANSPORT SYSTEM PERMEASE PROTEIN PSTC"/>
    <property type="match status" value="1"/>
</dbReference>